<accession>A0AAJ1S828</accession>
<dbReference type="AlphaFoldDB" id="A0AAJ1S828"/>
<name>A0AAJ1S828_9MYCO</name>
<evidence type="ECO:0000313" key="1">
    <source>
        <dbReference type="EMBL" id="MDP7739286.1"/>
    </source>
</evidence>
<protein>
    <submittedName>
        <fullName evidence="1">Uncharacterized protein</fullName>
    </submittedName>
</protein>
<organism evidence="1 2">
    <name type="scientific">Mycobacterium paragordonae</name>
    <dbReference type="NCBI Taxonomy" id="1389713"/>
    <lineage>
        <taxon>Bacteria</taxon>
        <taxon>Bacillati</taxon>
        <taxon>Actinomycetota</taxon>
        <taxon>Actinomycetes</taxon>
        <taxon>Mycobacteriales</taxon>
        <taxon>Mycobacteriaceae</taxon>
        <taxon>Mycobacterium</taxon>
    </lineage>
</organism>
<gene>
    <name evidence="1" type="ORF">QXL92_31625</name>
</gene>
<dbReference type="RefSeq" id="WP_133437171.1">
    <property type="nucleotide sequence ID" value="NZ_JAUFSA010000004.1"/>
</dbReference>
<dbReference type="Proteomes" id="UP001229081">
    <property type="component" value="Unassembled WGS sequence"/>
</dbReference>
<comment type="caution">
    <text evidence="1">The sequence shown here is derived from an EMBL/GenBank/DDBJ whole genome shotgun (WGS) entry which is preliminary data.</text>
</comment>
<proteinExistence type="predicted"/>
<reference evidence="1" key="1">
    <citation type="submission" date="2023-06" db="EMBL/GenBank/DDBJ databases">
        <title>Identification of two novel mycobacterium reveal diversities and complexities of Mycobacterium gordonae clade.</title>
        <authorList>
            <person name="Matsumoto Y."/>
            <person name="Nakamura S."/>
            <person name="Motooka D."/>
            <person name="Fukushima K."/>
        </authorList>
    </citation>
    <scope>NUCLEOTIDE SEQUENCE</scope>
    <source>
        <strain evidence="1">TY812</strain>
    </source>
</reference>
<evidence type="ECO:0000313" key="2">
    <source>
        <dbReference type="Proteomes" id="UP001229081"/>
    </source>
</evidence>
<dbReference type="EMBL" id="JAUFSA010000004">
    <property type="protein sequence ID" value="MDP7739286.1"/>
    <property type="molecule type" value="Genomic_DNA"/>
</dbReference>
<sequence length="176" mass="19037">MRTPHLLAGSCASADPEAAFRHAELAIWDELVHSLARYPRPWRSAEEGAMVLGEEVDELWDDVRANRIGCARAEAAQVGAMAVRFLVEVCEPGGAIRQRCRDALAEQGRRRGEVGPRGRALASSHEGFGFLKREFDALWCAVCSGESARSAAQRVAAVAVRFIAEIGAAPAGRLVR</sequence>